<keyword evidence="2" id="KW-0472">Membrane</keyword>
<dbReference type="InParanoid" id="T1FV82"/>
<dbReference type="EMBL" id="AMQM01006939">
    <property type="status" value="NOT_ANNOTATED_CDS"/>
    <property type="molecule type" value="Genomic_DNA"/>
</dbReference>
<dbReference type="AlphaFoldDB" id="T1FV82"/>
<dbReference type="InterPro" id="IPR016186">
    <property type="entry name" value="C-type_lectin-like/link_sf"/>
</dbReference>
<feature type="domain" description="C-type lectin" evidence="3">
    <location>
        <begin position="119"/>
        <end position="224"/>
    </location>
</feature>
<evidence type="ECO:0000256" key="2">
    <source>
        <dbReference type="SAM" id="Phobius"/>
    </source>
</evidence>
<reference evidence="4 6" key="2">
    <citation type="journal article" date="2013" name="Nature">
        <title>Insights into bilaterian evolution from three spiralian genomes.</title>
        <authorList>
            <person name="Simakov O."/>
            <person name="Marletaz F."/>
            <person name="Cho S.J."/>
            <person name="Edsinger-Gonzales E."/>
            <person name="Havlak P."/>
            <person name="Hellsten U."/>
            <person name="Kuo D.H."/>
            <person name="Larsson T."/>
            <person name="Lv J."/>
            <person name="Arendt D."/>
            <person name="Savage R."/>
            <person name="Osoegawa K."/>
            <person name="de Jong P."/>
            <person name="Grimwood J."/>
            <person name="Chapman J.A."/>
            <person name="Shapiro H."/>
            <person name="Aerts A."/>
            <person name="Otillar R.P."/>
            <person name="Terry A.Y."/>
            <person name="Boore J.L."/>
            <person name="Grigoriev I.V."/>
            <person name="Lindberg D.R."/>
            <person name="Seaver E.C."/>
            <person name="Weisblat D.A."/>
            <person name="Putnam N.H."/>
            <person name="Rokhsar D.S."/>
        </authorList>
    </citation>
    <scope>NUCLEOTIDE SEQUENCE</scope>
</reference>
<organism evidence="5 6">
    <name type="scientific">Helobdella robusta</name>
    <name type="common">Californian leech</name>
    <dbReference type="NCBI Taxonomy" id="6412"/>
    <lineage>
        <taxon>Eukaryota</taxon>
        <taxon>Metazoa</taxon>
        <taxon>Spiralia</taxon>
        <taxon>Lophotrochozoa</taxon>
        <taxon>Annelida</taxon>
        <taxon>Clitellata</taxon>
        <taxon>Hirudinea</taxon>
        <taxon>Rhynchobdellida</taxon>
        <taxon>Glossiphoniidae</taxon>
        <taxon>Helobdella</taxon>
    </lineage>
</organism>
<dbReference type="KEGG" id="hro:HELRODRAFT_193653"/>
<evidence type="ECO:0000259" key="3">
    <source>
        <dbReference type="PROSITE" id="PS50041"/>
    </source>
</evidence>
<dbReference type="EMBL" id="KB097542">
    <property type="protein sequence ID" value="ESN95140.1"/>
    <property type="molecule type" value="Genomic_DNA"/>
</dbReference>
<dbReference type="HOGENOM" id="CLU_051417_0_0_1"/>
<dbReference type="EMBL" id="AMQM01006940">
    <property type="status" value="NOT_ANNOTATED_CDS"/>
    <property type="molecule type" value="Genomic_DNA"/>
</dbReference>
<dbReference type="SMART" id="SM00034">
    <property type="entry name" value="CLECT"/>
    <property type="match status" value="1"/>
</dbReference>
<dbReference type="EnsemblMetazoa" id="HelroT193653">
    <property type="protein sequence ID" value="HelroP193653"/>
    <property type="gene ID" value="HelroG193653"/>
</dbReference>
<feature type="region of interest" description="Disordered" evidence="1">
    <location>
        <begin position="246"/>
        <end position="271"/>
    </location>
</feature>
<feature type="compositionally biased region" description="Basic and acidic residues" evidence="1">
    <location>
        <begin position="329"/>
        <end position="343"/>
    </location>
</feature>
<proteinExistence type="predicted"/>
<feature type="transmembrane region" description="Helical" evidence="2">
    <location>
        <begin position="279"/>
        <end position="302"/>
    </location>
</feature>
<dbReference type="OMA" id="RAYSIIC"/>
<keyword evidence="2" id="KW-0812">Transmembrane</keyword>
<evidence type="ECO:0000313" key="4">
    <source>
        <dbReference type="EMBL" id="ESN95140.1"/>
    </source>
</evidence>
<dbReference type="Gene3D" id="3.10.100.10">
    <property type="entry name" value="Mannose-Binding Protein A, subunit A"/>
    <property type="match status" value="1"/>
</dbReference>
<evidence type="ECO:0000313" key="6">
    <source>
        <dbReference type="Proteomes" id="UP000015101"/>
    </source>
</evidence>
<protein>
    <recommendedName>
        <fullName evidence="3">C-type lectin domain-containing protein</fullName>
    </recommendedName>
</protein>
<name>T1FV82_HELRO</name>
<keyword evidence="2" id="KW-1133">Transmembrane helix</keyword>
<evidence type="ECO:0000256" key="1">
    <source>
        <dbReference type="SAM" id="MobiDB-lite"/>
    </source>
</evidence>
<dbReference type="GeneID" id="20212728"/>
<feature type="region of interest" description="Disordered" evidence="1">
    <location>
        <begin position="313"/>
        <end position="368"/>
    </location>
</feature>
<dbReference type="SUPFAM" id="SSF56436">
    <property type="entry name" value="C-type lectin-like"/>
    <property type="match status" value="1"/>
</dbReference>
<sequence length="443" mass="50396">MCSQNNNRNGRLLEIYDEEVKDLVDRFIADNNLKQKQFFLRTKTIYDAWIWMNKTPYPKNVDNQNNDGATVMAYISNTTLSNDSQQKLRYMADRPTSQLRVLCSIKNASNCTALNSWQNGTTCYFPINGQYTWYNGHYQCTKLGGGLAVLDKLDIQNVNQMWVRTSLREEKFWVGLTRTLLVWQSTETPLNYFNWANDFEQTATNNNSVCVELNSSGTENSMRCVECSSRAYSIICMEVGLPTEKTLPSVPTSNTTQYQPSSNDNFSNNGLSESQKTGLGAGLGVPLILLLIVGLAVGVYLMRKRKKLCFKSAARKPPQLPRQNQLHDISGREDSLESNHSNDNDDDDKCTYAKPVVDKNAKKKAPKFQQPDLTYVELDHSNATIKNFNNNNNNKNKNNDINNNNDLYYSNNNNSGDVNNNYNYSNNYNNINDDDNDGGYEHF</sequence>
<feature type="compositionally biased region" description="Polar residues" evidence="1">
    <location>
        <begin position="249"/>
        <end position="271"/>
    </location>
</feature>
<dbReference type="CDD" id="cd00037">
    <property type="entry name" value="CLECT"/>
    <property type="match status" value="1"/>
</dbReference>
<dbReference type="Proteomes" id="UP000015101">
    <property type="component" value="Unassembled WGS sequence"/>
</dbReference>
<dbReference type="InterPro" id="IPR001304">
    <property type="entry name" value="C-type_lectin-like"/>
</dbReference>
<keyword evidence="6" id="KW-1185">Reference proteome</keyword>
<dbReference type="InterPro" id="IPR016187">
    <property type="entry name" value="CTDL_fold"/>
</dbReference>
<gene>
    <name evidence="5" type="primary">20212728</name>
    <name evidence="4" type="ORF">HELRODRAFT_193653</name>
</gene>
<reference evidence="6" key="1">
    <citation type="submission" date="2012-12" db="EMBL/GenBank/DDBJ databases">
        <authorList>
            <person name="Hellsten U."/>
            <person name="Grimwood J."/>
            <person name="Chapman J.A."/>
            <person name="Shapiro H."/>
            <person name="Aerts A."/>
            <person name="Otillar R.P."/>
            <person name="Terry A.Y."/>
            <person name="Boore J.L."/>
            <person name="Simakov O."/>
            <person name="Marletaz F."/>
            <person name="Cho S.-J."/>
            <person name="Edsinger-Gonzales E."/>
            <person name="Havlak P."/>
            <person name="Kuo D.-H."/>
            <person name="Larsson T."/>
            <person name="Lv J."/>
            <person name="Arendt D."/>
            <person name="Savage R."/>
            <person name="Osoegawa K."/>
            <person name="de Jong P."/>
            <person name="Lindberg D.R."/>
            <person name="Seaver E.C."/>
            <person name="Weisblat D.A."/>
            <person name="Putnam N.H."/>
            <person name="Grigoriev I.V."/>
            <person name="Rokhsar D.S."/>
        </authorList>
    </citation>
    <scope>NUCLEOTIDE SEQUENCE</scope>
</reference>
<evidence type="ECO:0000313" key="5">
    <source>
        <dbReference type="EnsemblMetazoa" id="HelroP193653"/>
    </source>
</evidence>
<feature type="region of interest" description="Disordered" evidence="1">
    <location>
        <begin position="387"/>
        <end position="406"/>
    </location>
</feature>
<reference evidence="5" key="3">
    <citation type="submission" date="2015-06" db="UniProtKB">
        <authorList>
            <consortium name="EnsemblMetazoa"/>
        </authorList>
    </citation>
    <scope>IDENTIFICATION</scope>
</reference>
<accession>T1FV82</accession>
<dbReference type="RefSeq" id="XP_009026788.1">
    <property type="nucleotide sequence ID" value="XM_009028540.1"/>
</dbReference>
<dbReference type="CTD" id="20212728"/>
<dbReference type="PROSITE" id="PS50041">
    <property type="entry name" value="C_TYPE_LECTIN_2"/>
    <property type="match status" value="1"/>
</dbReference>